<sequence>MSGREFDQQGNPLGASQQQRMQREQGQQQEWQNIGQEPQGGAQSGRGRQERSGAAEGNLQDRFPQQDQQQQQRRGQME</sequence>
<dbReference type="AlphaFoldDB" id="A0AAD4RE08"/>
<protein>
    <submittedName>
        <fullName evidence="2">Uncharacterized protein</fullName>
    </submittedName>
</protein>
<feature type="compositionally biased region" description="Low complexity" evidence="1">
    <location>
        <begin position="17"/>
        <end position="39"/>
    </location>
</feature>
<name>A0AAD4RE08_9BILA</name>
<feature type="compositionally biased region" description="Low complexity" evidence="1">
    <location>
        <begin position="60"/>
        <end position="78"/>
    </location>
</feature>
<dbReference type="Proteomes" id="UP001201812">
    <property type="component" value="Unassembled WGS sequence"/>
</dbReference>
<evidence type="ECO:0000313" key="3">
    <source>
        <dbReference type="Proteomes" id="UP001201812"/>
    </source>
</evidence>
<feature type="region of interest" description="Disordered" evidence="1">
    <location>
        <begin position="1"/>
        <end position="78"/>
    </location>
</feature>
<gene>
    <name evidence="2" type="ORF">DdX_01792</name>
</gene>
<dbReference type="EMBL" id="JAKKPZ010000001">
    <property type="protein sequence ID" value="KAI1729546.1"/>
    <property type="molecule type" value="Genomic_DNA"/>
</dbReference>
<accession>A0AAD4RE08</accession>
<reference evidence="2" key="1">
    <citation type="submission" date="2022-01" db="EMBL/GenBank/DDBJ databases">
        <title>Genome Sequence Resource for Two Populations of Ditylenchus destructor, the Migratory Endoparasitic Phytonematode.</title>
        <authorList>
            <person name="Zhang H."/>
            <person name="Lin R."/>
            <person name="Xie B."/>
        </authorList>
    </citation>
    <scope>NUCLEOTIDE SEQUENCE</scope>
    <source>
        <strain evidence="2">BazhouSP</strain>
    </source>
</reference>
<evidence type="ECO:0000313" key="2">
    <source>
        <dbReference type="EMBL" id="KAI1729546.1"/>
    </source>
</evidence>
<organism evidence="2 3">
    <name type="scientific">Ditylenchus destructor</name>
    <dbReference type="NCBI Taxonomy" id="166010"/>
    <lineage>
        <taxon>Eukaryota</taxon>
        <taxon>Metazoa</taxon>
        <taxon>Ecdysozoa</taxon>
        <taxon>Nematoda</taxon>
        <taxon>Chromadorea</taxon>
        <taxon>Rhabditida</taxon>
        <taxon>Tylenchina</taxon>
        <taxon>Tylenchomorpha</taxon>
        <taxon>Sphaerularioidea</taxon>
        <taxon>Anguinidae</taxon>
        <taxon>Anguininae</taxon>
        <taxon>Ditylenchus</taxon>
    </lineage>
</organism>
<evidence type="ECO:0000256" key="1">
    <source>
        <dbReference type="SAM" id="MobiDB-lite"/>
    </source>
</evidence>
<comment type="caution">
    <text evidence="2">The sequence shown here is derived from an EMBL/GenBank/DDBJ whole genome shotgun (WGS) entry which is preliminary data.</text>
</comment>
<proteinExistence type="predicted"/>
<keyword evidence="3" id="KW-1185">Reference proteome</keyword>